<dbReference type="EMBL" id="CP009285">
    <property type="protein sequence ID" value="AIQ61464.1"/>
    <property type="molecule type" value="Genomic_DNA"/>
</dbReference>
<evidence type="ECO:0000313" key="2">
    <source>
        <dbReference type="EMBL" id="AIQ61464.1"/>
    </source>
</evidence>
<dbReference type="InterPro" id="IPR046865">
    <property type="entry name" value="FapA_b_solenoid"/>
</dbReference>
<protein>
    <recommendedName>
        <fullName evidence="1">Flagellar Assembly Protein A N-terminal region domain-containing protein</fullName>
    </recommendedName>
</protein>
<dbReference type="InterPro" id="IPR005646">
    <property type="entry name" value="FapA"/>
</dbReference>
<keyword evidence="3" id="KW-1185">Reference proteome</keyword>
<dbReference type="RefSeq" id="WP_042218302.1">
    <property type="nucleotide sequence ID" value="NZ_CP009285.1"/>
</dbReference>
<dbReference type="KEGG" id="pbd:PBOR_34580"/>
<gene>
    <name evidence="2" type="ORF">PBOR_34580</name>
</gene>
<name>A0A089MYK8_PAEBO</name>
<dbReference type="Proteomes" id="UP000029518">
    <property type="component" value="Chromosome"/>
</dbReference>
<dbReference type="PANTHER" id="PTHR38032">
    <property type="entry name" value="POLYMERASE-RELATED"/>
    <property type="match status" value="1"/>
</dbReference>
<dbReference type="AlphaFoldDB" id="A0A089MYK8"/>
<reference evidence="2" key="1">
    <citation type="submission" date="2014-08" db="EMBL/GenBank/DDBJ databases">
        <title>Comparative genomics of the Paenibacillus odorifer group.</title>
        <authorList>
            <person name="den Bakker H.C."/>
            <person name="Tsai Y.-C.Y.-C."/>
            <person name="Martin N."/>
            <person name="Korlach J."/>
            <person name="Wiedmann M."/>
        </authorList>
    </citation>
    <scope>NUCLEOTIDE SEQUENCE [LARGE SCALE GENOMIC DNA]</scope>
    <source>
        <strain evidence="2">DSM 13188</strain>
    </source>
</reference>
<dbReference type="HOGENOM" id="CLU_015044_2_0_9"/>
<dbReference type="Pfam" id="PF20250">
    <property type="entry name" value="FapA_N"/>
    <property type="match status" value="1"/>
</dbReference>
<proteinExistence type="predicted"/>
<organism evidence="2 3">
    <name type="scientific">Paenibacillus borealis</name>
    <dbReference type="NCBI Taxonomy" id="160799"/>
    <lineage>
        <taxon>Bacteria</taxon>
        <taxon>Bacillati</taxon>
        <taxon>Bacillota</taxon>
        <taxon>Bacilli</taxon>
        <taxon>Bacillales</taxon>
        <taxon>Paenibacillaceae</taxon>
        <taxon>Paenibacillus</taxon>
    </lineage>
</organism>
<dbReference type="PANTHER" id="PTHR38032:SF1">
    <property type="entry name" value="RNA-BINDING PROTEIN KHPB N-TERMINAL DOMAIN-CONTAINING PROTEIN"/>
    <property type="match status" value="1"/>
</dbReference>
<dbReference type="Pfam" id="PF03961">
    <property type="entry name" value="FapA"/>
    <property type="match status" value="1"/>
</dbReference>
<feature type="domain" description="Flagellar Assembly Protein A N-terminal region" evidence="1">
    <location>
        <begin position="105"/>
        <end position="302"/>
    </location>
</feature>
<evidence type="ECO:0000259" key="1">
    <source>
        <dbReference type="Pfam" id="PF20250"/>
    </source>
</evidence>
<evidence type="ECO:0000313" key="3">
    <source>
        <dbReference type="Proteomes" id="UP000029518"/>
    </source>
</evidence>
<sequence length="541" mass="59357">MLQQFIEPTRYDFVESLMLERTGFLDSFSVEGQPSGGTDGDKNGIILVQNNQIFITPPLSGGKPARISAVHPVVLKINWKTVTEPTEVTSADYITWEICEKPQYQITVSPDKLKVHFTLYRAEKYAWNLVNCPASFEAAVRAEPNRALLLSTLTIEQILSSLDNRSILRNLNIPALYAELNNPTYLPVCIAEGRAPLPGKESRIQLSLPEHTLTGNGMLREGRTAESADSLDYLRFPGAPFAREGEVFARKLPPEEGIPGFDVEGGVLSPPPPQDIYFAAGEHAQLLPNGDIAALRTGRPRICGDSSCVITCDFPAVCLITREMAATASEIMFAGDIVVPADIEGPMRIEALGNVYVYGNVRQSTITATGSIYISGQVTGCSLYTGLAGVEQHRLHRFSSLLLTEVAGLREAARLLAKNVESRQQSVKYGLVVMLLLEDKYSHIECLISDLKTALLCMDGSSQPASEQLKQMLEVFAHPGQFTEFITDSVLNSFSRLLRNLCEDIELLQEEYAVINIARSHDSILNPGGELILRDADAETV</sequence>
<dbReference type="InterPro" id="IPR046866">
    <property type="entry name" value="FapA_N"/>
</dbReference>
<accession>A0A089MYK8</accession>